<reference evidence="1 2" key="1">
    <citation type="submission" date="2023-07" db="EMBL/GenBank/DDBJ databases">
        <title>Sorghum-associated microbial communities from plants grown in Nebraska, USA.</title>
        <authorList>
            <person name="Schachtman D."/>
        </authorList>
    </citation>
    <scope>NUCLEOTIDE SEQUENCE [LARGE SCALE GENOMIC DNA]</scope>
    <source>
        <strain evidence="1 2">4129</strain>
    </source>
</reference>
<protein>
    <recommendedName>
        <fullName evidence="3">Carboxypeptidase-like regulatory domain-containing protein</fullName>
    </recommendedName>
</protein>
<sequence>MKYFQVKINNILPALFLFLAQICFGQIAVSKEIQGQIFEQSSSAEGVNIINNTTQVTAVSDVNGMFSIVVKEGDVLVFSSVNLEPLKLRITGEDLKLSSLQIKMTVKEVELKEVIVNENSNITAENLGIIPHGQKKYTPAERKIYTANSTSVDKLLNNISGRTTMLKKEAIVEKKEVLFRKMEYLFDEVYYTERLKIPLEDIKGFQLYCVDNPEFAVSLNNKNKTMSMFLITGLAQEYLKIIEHER</sequence>
<dbReference type="EMBL" id="JAVDWQ010000003">
    <property type="protein sequence ID" value="MDR7209312.1"/>
    <property type="molecule type" value="Genomic_DNA"/>
</dbReference>
<gene>
    <name evidence="1" type="ORF">J2W48_001245</name>
</gene>
<keyword evidence="2" id="KW-1185">Reference proteome</keyword>
<dbReference type="Pfam" id="PF13715">
    <property type="entry name" value="CarbopepD_reg_2"/>
    <property type="match status" value="1"/>
</dbReference>
<accession>A0ABU1Y511</accession>
<name>A0ABU1Y511_9FLAO</name>
<dbReference type="SUPFAM" id="SSF49464">
    <property type="entry name" value="Carboxypeptidase regulatory domain-like"/>
    <property type="match status" value="1"/>
</dbReference>
<proteinExistence type="predicted"/>
<evidence type="ECO:0000313" key="2">
    <source>
        <dbReference type="Proteomes" id="UP001269081"/>
    </source>
</evidence>
<comment type="caution">
    <text evidence="1">The sequence shown here is derived from an EMBL/GenBank/DDBJ whole genome shotgun (WGS) entry which is preliminary data.</text>
</comment>
<evidence type="ECO:0008006" key="3">
    <source>
        <dbReference type="Google" id="ProtNLM"/>
    </source>
</evidence>
<dbReference type="Proteomes" id="UP001269081">
    <property type="component" value="Unassembled WGS sequence"/>
</dbReference>
<organism evidence="1 2">
    <name type="scientific">Flavobacterium piscis</name>
    <dbReference type="NCBI Taxonomy" id="1114874"/>
    <lineage>
        <taxon>Bacteria</taxon>
        <taxon>Pseudomonadati</taxon>
        <taxon>Bacteroidota</taxon>
        <taxon>Flavobacteriia</taxon>
        <taxon>Flavobacteriales</taxon>
        <taxon>Flavobacteriaceae</taxon>
        <taxon>Flavobacterium</taxon>
    </lineage>
</organism>
<dbReference type="InterPro" id="IPR008969">
    <property type="entry name" value="CarboxyPept-like_regulatory"/>
</dbReference>
<evidence type="ECO:0000313" key="1">
    <source>
        <dbReference type="EMBL" id="MDR7209312.1"/>
    </source>
</evidence>
<dbReference type="RefSeq" id="WP_310279446.1">
    <property type="nucleotide sequence ID" value="NZ_JAVDWQ010000003.1"/>
</dbReference>